<evidence type="ECO:0000256" key="7">
    <source>
        <dbReference type="ARBA" id="ARBA00022723"/>
    </source>
</evidence>
<keyword evidence="13 17" id="KW-1133">Transmembrane helix</keyword>
<dbReference type="InterPro" id="IPR003593">
    <property type="entry name" value="AAA+_ATPase"/>
</dbReference>
<dbReference type="FunFam" id="3.40.50.300:FF:000277">
    <property type="entry name" value="ATP-dependent zinc metalloprotease FtsH"/>
    <property type="match status" value="1"/>
</dbReference>
<evidence type="ECO:0000256" key="16">
    <source>
        <dbReference type="SAM" id="MobiDB-lite"/>
    </source>
</evidence>
<dbReference type="InterPro" id="IPR027417">
    <property type="entry name" value="P-loop_NTPase"/>
</dbReference>
<evidence type="ECO:0000259" key="18">
    <source>
        <dbReference type="SMART" id="SM00382"/>
    </source>
</evidence>
<evidence type="ECO:0000256" key="2">
    <source>
        <dbReference type="ARBA" id="ARBA00004141"/>
    </source>
</evidence>
<dbReference type="GO" id="GO:0005524">
    <property type="term" value="F:ATP binding"/>
    <property type="evidence" value="ECO:0007669"/>
    <property type="project" value="UniProtKB-KW"/>
</dbReference>
<keyword evidence="6 17" id="KW-0812">Transmembrane</keyword>
<proteinExistence type="inferred from homology"/>
<dbReference type="WBParaSite" id="SMRG1_59730.3">
    <property type="protein sequence ID" value="SMRG1_59730.3"/>
    <property type="gene ID" value="SMRG1_59730"/>
</dbReference>
<keyword evidence="12" id="KW-0809">Transit peptide</keyword>
<dbReference type="WBParaSite" id="SMRG1_59730.1">
    <property type="protein sequence ID" value="SMRG1_59730.1"/>
    <property type="gene ID" value="SMRG1_59730"/>
</dbReference>
<dbReference type="Pfam" id="PF00004">
    <property type="entry name" value="AAA"/>
    <property type="match status" value="1"/>
</dbReference>
<dbReference type="CDD" id="cd19501">
    <property type="entry name" value="RecA-like_FtsH"/>
    <property type="match status" value="1"/>
</dbReference>
<evidence type="ECO:0000313" key="19">
    <source>
        <dbReference type="Proteomes" id="UP000050790"/>
    </source>
</evidence>
<dbReference type="Gene3D" id="3.40.50.300">
    <property type="entry name" value="P-loop containing nucleotide triphosphate hydrolases"/>
    <property type="match status" value="1"/>
</dbReference>
<protein>
    <recommendedName>
        <fullName evidence="18">AAA+ ATPase domain-containing protein</fullName>
    </recommendedName>
</protein>
<reference evidence="20 21" key="1">
    <citation type="submission" date="2023-11" db="UniProtKB">
        <authorList>
            <consortium name="WormBaseParasite"/>
        </authorList>
    </citation>
    <scope>IDENTIFICATION</scope>
</reference>
<dbReference type="InterPro" id="IPR050928">
    <property type="entry name" value="ATP-dep_Zn_Metalloprotease"/>
</dbReference>
<evidence type="ECO:0000313" key="20">
    <source>
        <dbReference type="WBParaSite" id="SMRG1_59730.1"/>
    </source>
</evidence>
<dbReference type="SMART" id="SM00382">
    <property type="entry name" value="AAA"/>
    <property type="match status" value="1"/>
</dbReference>
<evidence type="ECO:0000256" key="10">
    <source>
        <dbReference type="ARBA" id="ARBA00022833"/>
    </source>
</evidence>
<evidence type="ECO:0000256" key="15">
    <source>
        <dbReference type="ARBA" id="ARBA00023136"/>
    </source>
</evidence>
<dbReference type="PANTHER" id="PTHR43655:SF8">
    <property type="entry name" value="PARAPLEGIN"/>
    <property type="match status" value="1"/>
</dbReference>
<evidence type="ECO:0000256" key="4">
    <source>
        <dbReference type="ARBA" id="ARBA00010550"/>
    </source>
</evidence>
<keyword evidence="15 17" id="KW-0472">Membrane</keyword>
<dbReference type="GO" id="GO:0046872">
    <property type="term" value="F:metal ion binding"/>
    <property type="evidence" value="ECO:0007669"/>
    <property type="project" value="UniProtKB-KW"/>
</dbReference>
<dbReference type="SUPFAM" id="SSF52540">
    <property type="entry name" value="P-loop containing nucleoside triphosphate hydrolases"/>
    <property type="match status" value="1"/>
</dbReference>
<name>A0AA85A275_9TREM</name>
<feature type="transmembrane region" description="Helical" evidence="17">
    <location>
        <begin position="74"/>
        <end position="94"/>
    </location>
</feature>
<feature type="domain" description="AAA+ ATPase" evidence="18">
    <location>
        <begin position="314"/>
        <end position="457"/>
    </location>
</feature>
<comment type="similarity">
    <text evidence="3">In the C-terminal section; belongs to the peptidase M41 family.</text>
</comment>
<dbReference type="GO" id="GO:0005745">
    <property type="term" value="C:m-AAA complex"/>
    <property type="evidence" value="ECO:0007669"/>
    <property type="project" value="TreeGrafter"/>
</dbReference>
<feature type="region of interest" description="Disordered" evidence="16">
    <location>
        <begin position="232"/>
        <end position="253"/>
    </location>
</feature>
<evidence type="ECO:0000256" key="11">
    <source>
        <dbReference type="ARBA" id="ARBA00022840"/>
    </source>
</evidence>
<dbReference type="PANTHER" id="PTHR43655">
    <property type="entry name" value="ATP-DEPENDENT PROTEASE"/>
    <property type="match status" value="1"/>
</dbReference>
<evidence type="ECO:0000256" key="9">
    <source>
        <dbReference type="ARBA" id="ARBA00022801"/>
    </source>
</evidence>
<dbReference type="SUPFAM" id="SSF140990">
    <property type="entry name" value="FtsH protease domain-like"/>
    <property type="match status" value="1"/>
</dbReference>
<evidence type="ECO:0000256" key="6">
    <source>
        <dbReference type="ARBA" id="ARBA00022692"/>
    </source>
</evidence>
<dbReference type="Gene3D" id="1.20.58.760">
    <property type="entry name" value="Peptidase M41"/>
    <property type="match status" value="1"/>
</dbReference>
<dbReference type="InterPro" id="IPR000642">
    <property type="entry name" value="Peptidase_M41"/>
</dbReference>
<dbReference type="GO" id="GO:0004176">
    <property type="term" value="F:ATP-dependent peptidase activity"/>
    <property type="evidence" value="ECO:0007669"/>
    <property type="project" value="InterPro"/>
</dbReference>
<evidence type="ECO:0000256" key="5">
    <source>
        <dbReference type="ARBA" id="ARBA00022670"/>
    </source>
</evidence>
<dbReference type="GO" id="GO:0004222">
    <property type="term" value="F:metalloendopeptidase activity"/>
    <property type="evidence" value="ECO:0007669"/>
    <property type="project" value="InterPro"/>
</dbReference>
<dbReference type="PROSITE" id="PS00674">
    <property type="entry name" value="AAA"/>
    <property type="match status" value="1"/>
</dbReference>
<dbReference type="InterPro" id="IPR037219">
    <property type="entry name" value="Peptidase_M41-like"/>
</dbReference>
<comment type="subcellular location">
    <subcellularLocation>
        <location evidence="2">Membrane</location>
        <topology evidence="2">Multi-pass membrane protein</topology>
    </subcellularLocation>
</comment>
<keyword evidence="10" id="KW-0862">Zinc</keyword>
<dbReference type="AlphaFoldDB" id="A0AA85A275"/>
<keyword evidence="14" id="KW-0482">Metalloprotease</keyword>
<evidence type="ECO:0000256" key="14">
    <source>
        <dbReference type="ARBA" id="ARBA00023049"/>
    </source>
</evidence>
<comment type="cofactor">
    <cofactor evidence="1">
        <name>Zn(2+)</name>
        <dbReference type="ChEBI" id="CHEBI:29105"/>
    </cofactor>
</comment>
<keyword evidence="8" id="KW-0547">Nucleotide-binding</keyword>
<dbReference type="Proteomes" id="UP000050790">
    <property type="component" value="Unassembled WGS sequence"/>
</dbReference>
<evidence type="ECO:0000256" key="17">
    <source>
        <dbReference type="SAM" id="Phobius"/>
    </source>
</evidence>
<dbReference type="Pfam" id="PF01434">
    <property type="entry name" value="Peptidase_M41"/>
    <property type="match status" value="1"/>
</dbReference>
<keyword evidence="9" id="KW-0378">Hydrolase</keyword>
<dbReference type="Pfam" id="PF17862">
    <property type="entry name" value="AAA_lid_3"/>
    <property type="match status" value="1"/>
</dbReference>
<sequence>MNQLLRLGSLKHLTGASAPRICYSTFPLINRVEQYSARLFKSRSKWKWGSTNANYSSGHQSDDPSKNNPDIVDIYALAAGGASIALLLIAWWLIANVPHITQVTFGMLVSMLERGEVQRIQITSSGDVYILTYQHGQLPLVLKHSVPVNEFIKKLRSLEDMWGIEEHDRIPVQMSDLPLNTFMQRWNTKLCTGLLLISCGLFTFSMRRVLSQKKNLEKAANSGILKKSINISKYHDDPKPPKTSSSSFDSENDRFSFRPPFQWDPITGFNTIKPTTSTVKFKDVAGLHACKQEVMEFVSYLKNPQKYQALGAKLPKGALLLGPPGTGKTLLVKALANEAEVPFFSMAGPEFVEVVGGLGALRLRQLFKVARSHSPAIIFIDELDSLGRRRNSGDQREGGGGVSEMEQTLNQLLVEMDGMDTTEGVIVFGATNRADLLDRALLRAGRFDRHIFINLPNLSERKEIFAVYLAKYRLAPDVVQNELVERLSAWCPGMSGADIARLCNEAALSAARRDDKVVGVTKADFEAALERIVAGAAKHSNPLTVAERHMSAVHESGRALVAWLLSDSGVLPIKVSIIPRTVSGPDTVGDLGFTQLISEEKYLLNTDDLADRMSVLLGGRAAEHVVYNAISDVSRKYLQEANKLAMKQVRKFGMSKNIGNLSFDDESSSGLSSLKPFCRKTEAIMEIEANQLLSSAFSRSVKMLEENKDNLLALIGALLKNEVLSYDDLTKILGDNKRSTKIKPRL</sequence>
<dbReference type="InterPro" id="IPR003959">
    <property type="entry name" value="ATPase_AAA_core"/>
</dbReference>
<evidence type="ECO:0000256" key="1">
    <source>
        <dbReference type="ARBA" id="ARBA00001947"/>
    </source>
</evidence>
<evidence type="ECO:0000256" key="8">
    <source>
        <dbReference type="ARBA" id="ARBA00022741"/>
    </source>
</evidence>
<evidence type="ECO:0000256" key="13">
    <source>
        <dbReference type="ARBA" id="ARBA00022989"/>
    </source>
</evidence>
<dbReference type="GO" id="GO:0016887">
    <property type="term" value="F:ATP hydrolysis activity"/>
    <property type="evidence" value="ECO:0007669"/>
    <property type="project" value="InterPro"/>
</dbReference>
<keyword evidence="7" id="KW-0479">Metal-binding</keyword>
<accession>A0AA85A275</accession>
<evidence type="ECO:0000256" key="12">
    <source>
        <dbReference type="ARBA" id="ARBA00022946"/>
    </source>
</evidence>
<evidence type="ECO:0000313" key="21">
    <source>
        <dbReference type="WBParaSite" id="SMRG1_59730.3"/>
    </source>
</evidence>
<evidence type="ECO:0000256" key="3">
    <source>
        <dbReference type="ARBA" id="ARBA00010044"/>
    </source>
</evidence>
<keyword evidence="11" id="KW-0067">ATP-binding</keyword>
<dbReference type="Gene3D" id="1.10.8.60">
    <property type="match status" value="1"/>
</dbReference>
<keyword evidence="5" id="KW-0645">Protease</keyword>
<dbReference type="InterPro" id="IPR003960">
    <property type="entry name" value="ATPase_AAA_CS"/>
</dbReference>
<organism evidence="19 20">
    <name type="scientific">Schistosoma margrebowiei</name>
    <dbReference type="NCBI Taxonomy" id="48269"/>
    <lineage>
        <taxon>Eukaryota</taxon>
        <taxon>Metazoa</taxon>
        <taxon>Spiralia</taxon>
        <taxon>Lophotrochozoa</taxon>
        <taxon>Platyhelminthes</taxon>
        <taxon>Trematoda</taxon>
        <taxon>Digenea</taxon>
        <taxon>Strigeidida</taxon>
        <taxon>Schistosomatoidea</taxon>
        <taxon>Schistosomatidae</taxon>
        <taxon>Schistosoma</taxon>
    </lineage>
</organism>
<dbReference type="GO" id="GO:0034982">
    <property type="term" value="P:mitochondrial protein processing"/>
    <property type="evidence" value="ECO:0007669"/>
    <property type="project" value="TreeGrafter"/>
</dbReference>
<comment type="similarity">
    <text evidence="4">In the N-terminal section; belongs to the AAA ATPase family.</text>
</comment>
<dbReference type="InterPro" id="IPR041569">
    <property type="entry name" value="AAA_lid_3"/>
</dbReference>